<reference evidence="3 4" key="1">
    <citation type="submission" date="2024-05" db="EMBL/GenBank/DDBJ databases">
        <authorList>
            <person name="Wallberg A."/>
        </authorList>
    </citation>
    <scope>NUCLEOTIDE SEQUENCE [LARGE SCALE GENOMIC DNA]</scope>
</reference>
<feature type="transmembrane region" description="Helical" evidence="1">
    <location>
        <begin position="205"/>
        <end position="222"/>
    </location>
</feature>
<feature type="signal peptide" evidence="2">
    <location>
        <begin position="1"/>
        <end position="18"/>
    </location>
</feature>
<accession>A0AAV2PQX2</accession>
<keyword evidence="1" id="KW-0472">Membrane</keyword>
<keyword evidence="1" id="KW-0812">Transmembrane</keyword>
<keyword evidence="2" id="KW-0732">Signal</keyword>
<feature type="transmembrane region" description="Helical" evidence="1">
    <location>
        <begin position="175"/>
        <end position="199"/>
    </location>
</feature>
<gene>
    <name evidence="3" type="ORF">MNOR_LOCUS3575</name>
</gene>
<feature type="chain" id="PRO_5043931991" description="NADH dehydrogenase subunit 6" evidence="2">
    <location>
        <begin position="19"/>
        <end position="227"/>
    </location>
</feature>
<comment type="caution">
    <text evidence="3">The sequence shown here is derived from an EMBL/GenBank/DDBJ whole genome shotgun (WGS) entry which is preliminary data.</text>
</comment>
<evidence type="ECO:0000256" key="2">
    <source>
        <dbReference type="SAM" id="SignalP"/>
    </source>
</evidence>
<sequence length="227" mass="26277">MICISIFSLLNILQACIAASLPQNAHANNLQQYTMDHMFEKDEWQKKNEMNEASIKFENETNLNNYGLLPKYDSVVYVIDGQIIDNSLSYYPVVDDLFIDHSLSLEPRILFVEFIPILLTIILITFLKEFESHNQNRIVGDIDEEFDFLPSESEIFQNLEVDDNMKHNTNQMCKVHLFSQSLSCINVFQFIFIIAVILYLCTNPIILLFGVMLIILMTIEKINPVVI</sequence>
<organism evidence="3 4">
    <name type="scientific">Meganyctiphanes norvegica</name>
    <name type="common">Northern krill</name>
    <name type="synonym">Thysanopoda norvegica</name>
    <dbReference type="NCBI Taxonomy" id="48144"/>
    <lineage>
        <taxon>Eukaryota</taxon>
        <taxon>Metazoa</taxon>
        <taxon>Ecdysozoa</taxon>
        <taxon>Arthropoda</taxon>
        <taxon>Crustacea</taxon>
        <taxon>Multicrustacea</taxon>
        <taxon>Malacostraca</taxon>
        <taxon>Eumalacostraca</taxon>
        <taxon>Eucarida</taxon>
        <taxon>Euphausiacea</taxon>
        <taxon>Euphausiidae</taxon>
        <taxon>Meganyctiphanes</taxon>
    </lineage>
</organism>
<evidence type="ECO:0000313" key="3">
    <source>
        <dbReference type="EMBL" id="CAL4063720.1"/>
    </source>
</evidence>
<feature type="transmembrane region" description="Helical" evidence="1">
    <location>
        <begin position="109"/>
        <end position="127"/>
    </location>
</feature>
<evidence type="ECO:0000256" key="1">
    <source>
        <dbReference type="SAM" id="Phobius"/>
    </source>
</evidence>
<dbReference type="Proteomes" id="UP001497623">
    <property type="component" value="Unassembled WGS sequence"/>
</dbReference>
<dbReference type="EMBL" id="CAXKWB010001236">
    <property type="protein sequence ID" value="CAL4063720.1"/>
    <property type="molecule type" value="Genomic_DNA"/>
</dbReference>
<name>A0AAV2PQX2_MEGNR</name>
<keyword evidence="4" id="KW-1185">Reference proteome</keyword>
<proteinExistence type="predicted"/>
<evidence type="ECO:0000313" key="4">
    <source>
        <dbReference type="Proteomes" id="UP001497623"/>
    </source>
</evidence>
<keyword evidence="1" id="KW-1133">Transmembrane helix</keyword>
<evidence type="ECO:0008006" key="5">
    <source>
        <dbReference type="Google" id="ProtNLM"/>
    </source>
</evidence>
<dbReference type="AlphaFoldDB" id="A0AAV2PQX2"/>
<protein>
    <recommendedName>
        <fullName evidence="5">NADH dehydrogenase subunit 6</fullName>
    </recommendedName>
</protein>